<dbReference type="AlphaFoldDB" id="A0AA46SX53"/>
<protein>
    <submittedName>
        <fullName evidence="2">Uncharacterized protein</fullName>
    </submittedName>
</protein>
<reference evidence="2" key="1">
    <citation type="submission" date="2022-06" db="EMBL/GenBank/DDBJ databases">
        <title>Dynamics of rice microbiomes reveals core vertical transmitted seed endophytes.</title>
        <authorList>
            <person name="Liao K."/>
            <person name="Zhang X."/>
        </authorList>
    </citation>
    <scope>NUCLEOTIDE SEQUENCE</scope>
    <source>
        <strain evidence="2">JR3-14</strain>
    </source>
</reference>
<evidence type="ECO:0000313" key="2">
    <source>
        <dbReference type="EMBL" id="UYK90213.1"/>
    </source>
</evidence>
<evidence type="ECO:0000256" key="1">
    <source>
        <dbReference type="SAM" id="SignalP"/>
    </source>
</evidence>
<evidence type="ECO:0000313" key="3">
    <source>
        <dbReference type="Proteomes" id="UP001164392"/>
    </source>
</evidence>
<dbReference type="RefSeq" id="WP_152181887.1">
    <property type="nucleotide sequence ID" value="NZ_CP099532.1"/>
</dbReference>
<proteinExistence type="predicted"/>
<feature type="signal peptide" evidence="1">
    <location>
        <begin position="1"/>
        <end position="19"/>
    </location>
</feature>
<gene>
    <name evidence="2" type="ORF">NG824_07295</name>
</gene>
<dbReference type="EMBL" id="CP099534">
    <property type="protein sequence ID" value="UYK90213.1"/>
    <property type="molecule type" value="Genomic_DNA"/>
</dbReference>
<dbReference type="Proteomes" id="UP001164392">
    <property type="component" value="Chromosome"/>
</dbReference>
<feature type="chain" id="PRO_5041336335" evidence="1">
    <location>
        <begin position="20"/>
        <end position="135"/>
    </location>
</feature>
<organism evidence="2 3">
    <name type="scientific">Xanthomonas sacchari</name>
    <dbReference type="NCBI Taxonomy" id="56458"/>
    <lineage>
        <taxon>Bacteria</taxon>
        <taxon>Pseudomonadati</taxon>
        <taxon>Pseudomonadota</taxon>
        <taxon>Gammaproteobacteria</taxon>
        <taxon>Lysobacterales</taxon>
        <taxon>Lysobacteraceae</taxon>
        <taxon>Xanthomonas</taxon>
    </lineage>
</organism>
<sequence length="135" mass="14780">MKIYKKSVVACALFSIAGAGNCGIGENSWFFMPLEKVTYDFTAGEEHMGLETGCDFFAPGNIFFAITYSGTPAAEKRVYVETDDPRNVTYDKAAKTFYVTNPKRMAIGLPYGGTYTIKNRSLATIKGANCDAGFY</sequence>
<name>A0AA46SX53_9XANT</name>
<keyword evidence="1" id="KW-0732">Signal</keyword>
<accession>A0AA46SX53</accession>